<dbReference type="FunFam" id="3.90.226.10:FF:000011">
    <property type="entry name" value="Fatty acid oxidation complex subunit alpha"/>
    <property type="match status" value="1"/>
</dbReference>
<dbReference type="InterPro" id="IPR006108">
    <property type="entry name" value="3HC_DH_C"/>
</dbReference>
<evidence type="ECO:0000256" key="10">
    <source>
        <dbReference type="ARBA" id="ARBA00023239"/>
    </source>
</evidence>
<keyword evidence="5" id="KW-0276">Fatty acid metabolism</keyword>
<reference evidence="16" key="1">
    <citation type="journal article" date="2020" name="mSystems">
        <title>Genome- and Community-Level Interaction Insights into Carbon Utilization and Element Cycling Functions of Hydrothermarchaeota in Hydrothermal Sediment.</title>
        <authorList>
            <person name="Zhou Z."/>
            <person name="Liu Y."/>
            <person name="Xu W."/>
            <person name="Pan J."/>
            <person name="Luo Z.H."/>
            <person name="Li M."/>
        </authorList>
    </citation>
    <scope>NUCLEOTIDE SEQUENCE [LARGE SCALE GENOMIC DNA]</scope>
    <source>
        <strain evidence="16">SpSt-381</strain>
    </source>
</reference>
<dbReference type="Gene3D" id="3.40.50.720">
    <property type="entry name" value="NAD(P)-binding Rossmann-like Domain"/>
    <property type="match status" value="1"/>
</dbReference>
<comment type="similarity">
    <text evidence="2">In the central section; belongs to the 3-hydroxyacyl-CoA dehydrogenase family.</text>
</comment>
<feature type="domain" description="3-hydroxyacyl-CoA dehydrogenase C-terminal" evidence="14">
    <location>
        <begin position="531"/>
        <end position="622"/>
    </location>
</feature>
<dbReference type="UniPathway" id="UPA00659"/>
<dbReference type="InterPro" id="IPR006176">
    <property type="entry name" value="3-OHacyl-CoA_DH_NAD-bd"/>
</dbReference>
<accession>A0A832MJ91</accession>
<keyword evidence="10 16" id="KW-0456">Lyase</keyword>
<dbReference type="FunFam" id="3.40.50.720:FF:000009">
    <property type="entry name" value="Fatty oxidation complex, alpha subunit"/>
    <property type="match status" value="1"/>
</dbReference>
<evidence type="ECO:0000259" key="15">
    <source>
        <dbReference type="Pfam" id="PF02737"/>
    </source>
</evidence>
<evidence type="ECO:0000256" key="4">
    <source>
        <dbReference type="ARBA" id="ARBA00012076"/>
    </source>
</evidence>
<keyword evidence="16" id="KW-0413">Isomerase</keyword>
<evidence type="ECO:0000256" key="1">
    <source>
        <dbReference type="ARBA" id="ARBA00005005"/>
    </source>
</evidence>
<dbReference type="GO" id="GO:0004300">
    <property type="term" value="F:enoyl-CoA hydratase activity"/>
    <property type="evidence" value="ECO:0007669"/>
    <property type="project" value="UniProtKB-EC"/>
</dbReference>
<dbReference type="GO" id="GO:0016853">
    <property type="term" value="F:isomerase activity"/>
    <property type="evidence" value="ECO:0007669"/>
    <property type="project" value="UniProtKB-KW"/>
</dbReference>
<dbReference type="InterPro" id="IPR001753">
    <property type="entry name" value="Enoyl-CoA_hydra/iso"/>
</dbReference>
<evidence type="ECO:0000256" key="5">
    <source>
        <dbReference type="ARBA" id="ARBA00022832"/>
    </source>
</evidence>
<dbReference type="PANTHER" id="PTHR43612">
    <property type="entry name" value="TRIFUNCTIONAL ENZYME SUBUNIT ALPHA"/>
    <property type="match status" value="1"/>
</dbReference>
<name>A0A832MJ91_UNCEI</name>
<evidence type="ECO:0000256" key="9">
    <source>
        <dbReference type="ARBA" id="ARBA00023098"/>
    </source>
</evidence>
<dbReference type="Pfam" id="PF00725">
    <property type="entry name" value="3HCDH"/>
    <property type="match status" value="2"/>
</dbReference>
<dbReference type="InterPro" id="IPR036291">
    <property type="entry name" value="NAD(P)-bd_dom_sf"/>
</dbReference>
<dbReference type="GO" id="GO:0006635">
    <property type="term" value="P:fatty acid beta-oxidation"/>
    <property type="evidence" value="ECO:0007669"/>
    <property type="project" value="UniProtKB-UniPathway"/>
</dbReference>
<evidence type="ECO:0000256" key="2">
    <source>
        <dbReference type="ARBA" id="ARBA00007005"/>
    </source>
</evidence>
<dbReference type="Gene3D" id="1.10.1040.50">
    <property type="match status" value="1"/>
</dbReference>
<evidence type="ECO:0000256" key="11">
    <source>
        <dbReference type="ARBA" id="ARBA00023268"/>
    </source>
</evidence>
<feature type="domain" description="3-hydroxyacyl-CoA dehydrogenase NAD binding" evidence="15">
    <location>
        <begin position="351"/>
        <end position="528"/>
    </location>
</feature>
<proteinExistence type="inferred from homology"/>
<feature type="domain" description="3-hydroxyacyl-CoA dehydrogenase C-terminal" evidence="14">
    <location>
        <begin position="655"/>
        <end position="733"/>
    </location>
</feature>
<evidence type="ECO:0000256" key="13">
    <source>
        <dbReference type="SAM" id="MobiDB-lite"/>
    </source>
</evidence>
<evidence type="ECO:0000313" key="16">
    <source>
        <dbReference type="EMBL" id="HGZ42592.1"/>
    </source>
</evidence>
<keyword evidence="9" id="KW-0443">Lipid metabolism</keyword>
<keyword evidence="7 16" id="KW-0560">Oxidoreductase</keyword>
<feature type="compositionally biased region" description="Basic residues" evidence="13">
    <location>
        <begin position="10"/>
        <end position="23"/>
    </location>
</feature>
<evidence type="ECO:0000256" key="6">
    <source>
        <dbReference type="ARBA" id="ARBA00022963"/>
    </source>
</evidence>
<dbReference type="InterPro" id="IPR029045">
    <property type="entry name" value="ClpP/crotonase-like_dom_sf"/>
</dbReference>
<protein>
    <recommendedName>
        <fullName evidence="4">enoyl-CoA hydratase</fullName>
        <ecNumber evidence="4">4.2.1.17</ecNumber>
    </recommendedName>
</protein>
<dbReference type="EC" id="4.2.1.17" evidence="4"/>
<keyword evidence="8" id="KW-0520">NAD</keyword>
<dbReference type="Pfam" id="PF02737">
    <property type="entry name" value="3HCDH_N"/>
    <property type="match status" value="1"/>
</dbReference>
<sequence length="747" mass="79581">MHGAAAPRPQARRGRAVRGRRAGRRVRGGAAVSAFRVERPAGAIAHLVVDDPKRPVNVLDENAIADLEAALAELEGAAGLEGVIVRSGKPGTFIVGADVEAIGAMTDRAAVHALVRRAHAAYQRLADLPVPTVAAIDGVCLGGGTELALACDSRVAAEEPRTQIGLPEVMLGILPGFGGTTRLPRLVGLSTALDLILTGRALDAKRAERAGLVWRAVPAAWLLEWAARRIAELRARPAGARRDRHRPKGLAAWFVDGTPFGRALALQQARARTRARTGGHYPAPAAILRVLEHGLARPVAESLALEANEVSDLVVGPVCKNLVRIFRLSERARKAAVVADATLKPAPVASLALVGAGVMGGGIAELASRSGIEVRVRDLQPAALTRALQTARGLIEERNRRRRAPARERDAQMARIYPTLDLAGFGRADAAIEAVVEDLDVKRRVFAELEARLKPGALLATNTSSLSVDRLAEGLGRPERFCGFHFFNPVHRMPLVEVVRGARTSDATLVTAVALARRLGKTPVVVRDAPGFVVNRILMPYMREALHLLEEGYPVAEVDASMRRFGMPMGPFEVADEVGLDVAHKVAHVLAEAFPERMSAAPALEKLVAAGRLGRKSGRGFYVHRGRRRTPDPGLPALLGLARERRAQSLDALSERMVLAMINEAAHALAEGVVEDAGLLDLAMVFGAGFPPFRGGLLRHADTLGLAHVEARLKALAAERGARFEPARLIVDLAARHGTFTGEPAGA</sequence>
<dbReference type="GO" id="GO:0016509">
    <property type="term" value="F:long-chain (3S)-3-hydroxyacyl-CoA dehydrogenase (NAD+) activity"/>
    <property type="evidence" value="ECO:0007669"/>
    <property type="project" value="TreeGrafter"/>
</dbReference>
<comment type="similarity">
    <text evidence="3">In the N-terminal section; belongs to the enoyl-CoA hydratase/isomerase family.</text>
</comment>
<evidence type="ECO:0000256" key="3">
    <source>
        <dbReference type="ARBA" id="ARBA00008750"/>
    </source>
</evidence>
<gene>
    <name evidence="16" type="primary">fadJ</name>
    <name evidence="16" type="ORF">ENR23_04050</name>
</gene>
<evidence type="ECO:0000256" key="7">
    <source>
        <dbReference type="ARBA" id="ARBA00023002"/>
    </source>
</evidence>
<feature type="region of interest" description="Disordered" evidence="13">
    <location>
        <begin position="1"/>
        <end position="23"/>
    </location>
</feature>
<dbReference type="CDD" id="cd06558">
    <property type="entry name" value="crotonase-like"/>
    <property type="match status" value="1"/>
</dbReference>
<dbReference type="PANTHER" id="PTHR43612:SF3">
    <property type="entry name" value="TRIFUNCTIONAL ENZYME SUBUNIT ALPHA, MITOCHONDRIAL"/>
    <property type="match status" value="1"/>
</dbReference>
<dbReference type="SUPFAM" id="SSF52096">
    <property type="entry name" value="ClpP/crotonase"/>
    <property type="match status" value="1"/>
</dbReference>
<comment type="pathway">
    <text evidence="1">Lipid metabolism; fatty acid beta-oxidation.</text>
</comment>
<dbReference type="SUPFAM" id="SSF51735">
    <property type="entry name" value="NAD(P)-binding Rossmann-fold domains"/>
    <property type="match status" value="1"/>
</dbReference>
<evidence type="ECO:0000256" key="12">
    <source>
        <dbReference type="ARBA" id="ARBA00049556"/>
    </source>
</evidence>
<dbReference type="SUPFAM" id="SSF48179">
    <property type="entry name" value="6-phosphogluconate dehydrogenase C-terminal domain-like"/>
    <property type="match status" value="2"/>
</dbReference>
<keyword evidence="6" id="KW-0442">Lipid degradation</keyword>
<dbReference type="PROSITE" id="PS00067">
    <property type="entry name" value="3HCDH"/>
    <property type="match status" value="1"/>
</dbReference>
<dbReference type="InterPro" id="IPR050136">
    <property type="entry name" value="FA_oxidation_alpha_subunit"/>
</dbReference>
<dbReference type="GO" id="GO:0070403">
    <property type="term" value="F:NAD+ binding"/>
    <property type="evidence" value="ECO:0007669"/>
    <property type="project" value="InterPro"/>
</dbReference>
<comment type="catalytic activity">
    <reaction evidence="12">
        <text>a (3S)-3-hydroxyacyl-CoA + NAD(+) = a 3-oxoacyl-CoA + NADH + H(+)</text>
        <dbReference type="Rhea" id="RHEA:22432"/>
        <dbReference type="ChEBI" id="CHEBI:15378"/>
        <dbReference type="ChEBI" id="CHEBI:57318"/>
        <dbReference type="ChEBI" id="CHEBI:57540"/>
        <dbReference type="ChEBI" id="CHEBI:57945"/>
        <dbReference type="ChEBI" id="CHEBI:90726"/>
        <dbReference type="EC" id="1.1.1.35"/>
    </reaction>
</comment>
<keyword evidence="11" id="KW-0511">Multifunctional enzyme</keyword>
<evidence type="ECO:0000256" key="8">
    <source>
        <dbReference type="ARBA" id="ARBA00023027"/>
    </source>
</evidence>
<dbReference type="InterPro" id="IPR006180">
    <property type="entry name" value="3-OHacyl-CoA_DH_CS"/>
</dbReference>
<dbReference type="AlphaFoldDB" id="A0A832MJ91"/>
<organism evidence="16">
    <name type="scientific">Eiseniibacteriota bacterium</name>
    <dbReference type="NCBI Taxonomy" id="2212470"/>
    <lineage>
        <taxon>Bacteria</taxon>
        <taxon>Candidatus Eiseniibacteriota</taxon>
    </lineage>
</organism>
<evidence type="ECO:0000259" key="14">
    <source>
        <dbReference type="Pfam" id="PF00725"/>
    </source>
</evidence>
<comment type="caution">
    <text evidence="16">The sequence shown here is derived from an EMBL/GenBank/DDBJ whole genome shotgun (WGS) entry which is preliminary data.</text>
</comment>
<dbReference type="Gene3D" id="3.90.226.10">
    <property type="entry name" value="2-enoyl-CoA Hydratase, Chain A, domain 1"/>
    <property type="match status" value="1"/>
</dbReference>
<dbReference type="InterPro" id="IPR008927">
    <property type="entry name" value="6-PGluconate_DH-like_C_sf"/>
</dbReference>
<dbReference type="EMBL" id="DSQF01000007">
    <property type="protein sequence ID" value="HGZ42592.1"/>
    <property type="molecule type" value="Genomic_DNA"/>
</dbReference>
<dbReference type="Pfam" id="PF00378">
    <property type="entry name" value="ECH_1"/>
    <property type="match status" value="1"/>
</dbReference>